<feature type="region of interest" description="Disordered" evidence="1">
    <location>
        <begin position="39"/>
        <end position="59"/>
    </location>
</feature>
<gene>
    <name evidence="4" type="primary">20350267</name>
    <name evidence="3" type="ORF">GGTG_09809</name>
</gene>
<dbReference type="HOGENOM" id="CLU_1749766_0_0_1"/>
<reference evidence="5" key="1">
    <citation type="submission" date="2010-07" db="EMBL/GenBank/DDBJ databases">
        <title>The genome sequence of Gaeumannomyces graminis var. tritici strain R3-111a-1.</title>
        <authorList>
            <consortium name="The Broad Institute Genome Sequencing Platform"/>
            <person name="Ma L.-J."/>
            <person name="Dead R."/>
            <person name="Young S."/>
            <person name="Zeng Q."/>
            <person name="Koehrsen M."/>
            <person name="Alvarado L."/>
            <person name="Berlin A."/>
            <person name="Chapman S.B."/>
            <person name="Chen Z."/>
            <person name="Freedman E."/>
            <person name="Gellesch M."/>
            <person name="Goldberg J."/>
            <person name="Griggs A."/>
            <person name="Gujja S."/>
            <person name="Heilman E.R."/>
            <person name="Heiman D."/>
            <person name="Hepburn T."/>
            <person name="Howarth C."/>
            <person name="Jen D."/>
            <person name="Larson L."/>
            <person name="Mehta T."/>
            <person name="Neiman D."/>
            <person name="Pearson M."/>
            <person name="Roberts A."/>
            <person name="Saif S."/>
            <person name="Shea T."/>
            <person name="Shenoy N."/>
            <person name="Sisk P."/>
            <person name="Stolte C."/>
            <person name="Sykes S."/>
            <person name="Walk T."/>
            <person name="White J."/>
            <person name="Yandava C."/>
            <person name="Haas B."/>
            <person name="Nusbaum C."/>
            <person name="Birren B."/>
        </authorList>
    </citation>
    <scope>NUCLEOTIDE SEQUENCE [LARGE SCALE GENOMIC DNA]</scope>
    <source>
        <strain evidence="5">R3-111a-1</strain>
    </source>
</reference>
<reference evidence="3" key="3">
    <citation type="submission" date="2010-09" db="EMBL/GenBank/DDBJ databases">
        <title>Annotation of Gaeumannomyces graminis var. tritici R3-111a-1.</title>
        <authorList>
            <consortium name="The Broad Institute Genome Sequencing Platform"/>
            <person name="Ma L.-J."/>
            <person name="Dead R."/>
            <person name="Young S.K."/>
            <person name="Zeng Q."/>
            <person name="Gargeya S."/>
            <person name="Fitzgerald M."/>
            <person name="Haas B."/>
            <person name="Abouelleil A."/>
            <person name="Alvarado L."/>
            <person name="Arachchi H.M."/>
            <person name="Berlin A."/>
            <person name="Brown A."/>
            <person name="Chapman S.B."/>
            <person name="Chen Z."/>
            <person name="Dunbar C."/>
            <person name="Freedman E."/>
            <person name="Gearin G."/>
            <person name="Gellesch M."/>
            <person name="Goldberg J."/>
            <person name="Griggs A."/>
            <person name="Gujja S."/>
            <person name="Heiman D."/>
            <person name="Howarth C."/>
            <person name="Larson L."/>
            <person name="Lui A."/>
            <person name="MacDonald P.J.P."/>
            <person name="Mehta T."/>
            <person name="Montmayeur A."/>
            <person name="Murphy C."/>
            <person name="Neiman D."/>
            <person name="Pearson M."/>
            <person name="Priest M."/>
            <person name="Roberts A."/>
            <person name="Saif S."/>
            <person name="Shea T."/>
            <person name="Shenoy N."/>
            <person name="Sisk P."/>
            <person name="Stolte C."/>
            <person name="Sykes S."/>
            <person name="Yandava C."/>
            <person name="Wortman J."/>
            <person name="Nusbaum C."/>
            <person name="Birren B."/>
        </authorList>
    </citation>
    <scope>NUCLEOTIDE SEQUENCE</scope>
    <source>
        <strain evidence="3">R3-111a-1</strain>
    </source>
</reference>
<evidence type="ECO:0000256" key="2">
    <source>
        <dbReference type="SAM" id="SignalP"/>
    </source>
</evidence>
<dbReference type="Proteomes" id="UP000006039">
    <property type="component" value="Unassembled WGS sequence"/>
</dbReference>
<name>J3P8H5_GAET3</name>
<evidence type="ECO:0000313" key="5">
    <source>
        <dbReference type="Proteomes" id="UP000006039"/>
    </source>
</evidence>
<dbReference type="GeneID" id="20350267"/>
<proteinExistence type="predicted"/>
<dbReference type="AlphaFoldDB" id="J3P8H5"/>
<protein>
    <submittedName>
        <fullName evidence="3 4">Uncharacterized protein</fullName>
    </submittedName>
</protein>
<feature type="compositionally biased region" description="Polar residues" evidence="1">
    <location>
        <begin position="39"/>
        <end position="54"/>
    </location>
</feature>
<sequence>MRAKDIITLLLALTSTVGALEQASLTVTSTKAASLTVTPDNTTSRLPNTLSTGTKAPVKPTGVPGKVEYKPPTTAAECRNGVCLNCCWIWSWVTFGFSCRYSRRHHTLSVAAAGRAQGLHGRRLAEQRADGEVGGKRGGGGKGGRRGYA</sequence>
<reference evidence="4" key="4">
    <citation type="journal article" date="2015" name="G3 (Bethesda)">
        <title>Genome sequences of three phytopathogenic species of the Magnaporthaceae family of fungi.</title>
        <authorList>
            <person name="Okagaki L.H."/>
            <person name="Nunes C.C."/>
            <person name="Sailsbery J."/>
            <person name="Clay B."/>
            <person name="Brown D."/>
            <person name="John T."/>
            <person name="Oh Y."/>
            <person name="Young N."/>
            <person name="Fitzgerald M."/>
            <person name="Haas B.J."/>
            <person name="Zeng Q."/>
            <person name="Young S."/>
            <person name="Adiconis X."/>
            <person name="Fan L."/>
            <person name="Levin J.Z."/>
            <person name="Mitchell T.K."/>
            <person name="Okubara P.A."/>
            <person name="Farman M.L."/>
            <person name="Kohn L.M."/>
            <person name="Birren B."/>
            <person name="Ma L.-J."/>
            <person name="Dean R.A."/>
        </authorList>
    </citation>
    <scope>NUCLEOTIDE SEQUENCE</scope>
    <source>
        <strain evidence="4">R3-111a-1</strain>
    </source>
</reference>
<reference evidence="3" key="2">
    <citation type="submission" date="2010-07" db="EMBL/GenBank/DDBJ databases">
        <authorList>
            <consortium name="The Broad Institute Genome Sequencing Platform"/>
            <consortium name="Broad Institute Genome Sequencing Center for Infectious Disease"/>
            <person name="Ma L.-J."/>
            <person name="Dead R."/>
            <person name="Young S."/>
            <person name="Zeng Q."/>
            <person name="Koehrsen M."/>
            <person name="Alvarado L."/>
            <person name="Berlin A."/>
            <person name="Chapman S.B."/>
            <person name="Chen Z."/>
            <person name="Freedman E."/>
            <person name="Gellesch M."/>
            <person name="Goldberg J."/>
            <person name="Griggs A."/>
            <person name="Gujja S."/>
            <person name="Heilman E.R."/>
            <person name="Heiman D."/>
            <person name="Hepburn T."/>
            <person name="Howarth C."/>
            <person name="Jen D."/>
            <person name="Larson L."/>
            <person name="Mehta T."/>
            <person name="Neiman D."/>
            <person name="Pearson M."/>
            <person name="Roberts A."/>
            <person name="Saif S."/>
            <person name="Shea T."/>
            <person name="Shenoy N."/>
            <person name="Sisk P."/>
            <person name="Stolte C."/>
            <person name="Sykes S."/>
            <person name="Walk T."/>
            <person name="White J."/>
            <person name="Yandava C."/>
            <person name="Haas B."/>
            <person name="Nusbaum C."/>
            <person name="Birren B."/>
        </authorList>
    </citation>
    <scope>NUCLEOTIDE SEQUENCE</scope>
    <source>
        <strain evidence="3">R3-111a-1</strain>
    </source>
</reference>
<evidence type="ECO:0000256" key="1">
    <source>
        <dbReference type="SAM" id="MobiDB-lite"/>
    </source>
</evidence>
<feature type="region of interest" description="Disordered" evidence="1">
    <location>
        <begin position="116"/>
        <end position="149"/>
    </location>
</feature>
<feature type="chain" id="PRO_5015095057" evidence="2">
    <location>
        <begin position="20"/>
        <end position="149"/>
    </location>
</feature>
<evidence type="ECO:0000313" key="4">
    <source>
        <dbReference type="EnsemblFungi" id="EJT72958"/>
    </source>
</evidence>
<feature type="signal peptide" evidence="2">
    <location>
        <begin position="1"/>
        <end position="19"/>
    </location>
</feature>
<feature type="compositionally biased region" description="Basic and acidic residues" evidence="1">
    <location>
        <begin position="123"/>
        <end position="135"/>
    </location>
</feature>
<dbReference type="RefSeq" id="XP_009225932.1">
    <property type="nucleotide sequence ID" value="XM_009227668.1"/>
</dbReference>
<dbReference type="EMBL" id="GL385399">
    <property type="protein sequence ID" value="EJT72958.1"/>
    <property type="molecule type" value="Genomic_DNA"/>
</dbReference>
<keyword evidence="2" id="KW-0732">Signal</keyword>
<organism evidence="3">
    <name type="scientific">Gaeumannomyces tritici (strain R3-111a-1)</name>
    <name type="common">Wheat and barley take-all root rot fungus</name>
    <name type="synonym">Gaeumannomyces graminis var. tritici</name>
    <dbReference type="NCBI Taxonomy" id="644352"/>
    <lineage>
        <taxon>Eukaryota</taxon>
        <taxon>Fungi</taxon>
        <taxon>Dikarya</taxon>
        <taxon>Ascomycota</taxon>
        <taxon>Pezizomycotina</taxon>
        <taxon>Sordariomycetes</taxon>
        <taxon>Sordariomycetidae</taxon>
        <taxon>Magnaporthales</taxon>
        <taxon>Magnaporthaceae</taxon>
        <taxon>Gaeumannomyces</taxon>
    </lineage>
</organism>
<accession>J3P8H5</accession>
<evidence type="ECO:0000313" key="3">
    <source>
        <dbReference type="EMBL" id="EJT72958.1"/>
    </source>
</evidence>
<keyword evidence="5" id="KW-1185">Reference proteome</keyword>
<dbReference type="VEuPathDB" id="FungiDB:GGTG_09809"/>
<reference evidence="4" key="5">
    <citation type="submission" date="2018-04" db="UniProtKB">
        <authorList>
            <consortium name="EnsemblFungi"/>
        </authorList>
    </citation>
    <scope>IDENTIFICATION</scope>
    <source>
        <strain evidence="4">R3-111a-1</strain>
    </source>
</reference>
<dbReference type="EnsemblFungi" id="EJT72958">
    <property type="protein sequence ID" value="EJT72958"/>
    <property type="gene ID" value="GGTG_09809"/>
</dbReference>